<protein>
    <submittedName>
        <fullName evidence="1">Uncharacterized protein</fullName>
    </submittedName>
</protein>
<reference evidence="1 2" key="1">
    <citation type="journal article" date="2018" name="Front. Plant Sci.">
        <title>Red Clover (Trifolium pratense) and Zigzag Clover (T. medium) - A Picture of Genomic Similarities and Differences.</title>
        <authorList>
            <person name="Dluhosova J."/>
            <person name="Istvanek J."/>
            <person name="Nedelnik J."/>
            <person name="Repkova J."/>
        </authorList>
    </citation>
    <scope>NUCLEOTIDE SEQUENCE [LARGE SCALE GENOMIC DNA]</scope>
    <source>
        <strain evidence="2">cv. 10/8</strain>
        <tissue evidence="1">Leaf</tissue>
    </source>
</reference>
<feature type="non-terminal residue" evidence="1">
    <location>
        <position position="22"/>
    </location>
</feature>
<accession>A0A392W922</accession>
<keyword evidence="2" id="KW-1185">Reference proteome</keyword>
<proteinExistence type="predicted"/>
<dbReference type="AlphaFoldDB" id="A0A392W922"/>
<organism evidence="1 2">
    <name type="scientific">Trifolium medium</name>
    <dbReference type="NCBI Taxonomy" id="97028"/>
    <lineage>
        <taxon>Eukaryota</taxon>
        <taxon>Viridiplantae</taxon>
        <taxon>Streptophyta</taxon>
        <taxon>Embryophyta</taxon>
        <taxon>Tracheophyta</taxon>
        <taxon>Spermatophyta</taxon>
        <taxon>Magnoliopsida</taxon>
        <taxon>eudicotyledons</taxon>
        <taxon>Gunneridae</taxon>
        <taxon>Pentapetalae</taxon>
        <taxon>rosids</taxon>
        <taxon>fabids</taxon>
        <taxon>Fabales</taxon>
        <taxon>Fabaceae</taxon>
        <taxon>Papilionoideae</taxon>
        <taxon>50 kb inversion clade</taxon>
        <taxon>NPAAA clade</taxon>
        <taxon>Hologalegina</taxon>
        <taxon>IRL clade</taxon>
        <taxon>Trifolieae</taxon>
        <taxon>Trifolium</taxon>
    </lineage>
</organism>
<comment type="caution">
    <text evidence="1">The sequence shown here is derived from an EMBL/GenBank/DDBJ whole genome shotgun (WGS) entry which is preliminary data.</text>
</comment>
<name>A0A392W922_9FABA</name>
<dbReference type="Proteomes" id="UP000265520">
    <property type="component" value="Unassembled WGS sequence"/>
</dbReference>
<dbReference type="EMBL" id="LXQA011392982">
    <property type="protein sequence ID" value="MCI95641.1"/>
    <property type="molecule type" value="Genomic_DNA"/>
</dbReference>
<evidence type="ECO:0000313" key="2">
    <source>
        <dbReference type="Proteomes" id="UP000265520"/>
    </source>
</evidence>
<sequence>MTEALNFLNTCWRDAPSLPARR</sequence>
<evidence type="ECO:0000313" key="1">
    <source>
        <dbReference type="EMBL" id="MCI95641.1"/>
    </source>
</evidence>